<dbReference type="InterPro" id="IPR037171">
    <property type="entry name" value="NagB/RpiA_transferase-like"/>
</dbReference>
<dbReference type="InterPro" id="IPR005900">
    <property type="entry name" value="6-phosphogluconolactonase_DevB"/>
</dbReference>
<sequence>MNAPRVMRYQSADDLAEGVAHRLAHNIVLLQAERPRVDLCLTGGRIANQIYASLSNASECGRVDPEKLHVWWGDDRFVPAGDPDRNSLQSLLQLQKAFHLDPANTHVMPAADGRADPDEAAYSYAEEVGDTAFDICLLGMGPDGHVASLFPGHPAFVPDTSQIAVGVTDAPKPPPERISLTLPVINRSRNVWFLVSGAEKADAVSRVFAGDESLPATLVHGTEETCWMTDPEAAAGLPRYNCAL</sequence>
<evidence type="ECO:0000256" key="6">
    <source>
        <dbReference type="ARBA" id="ARBA00020337"/>
    </source>
</evidence>
<dbReference type="KEGG" id="aji:C0Z10_04405"/>
<dbReference type="Proteomes" id="UP000285875">
    <property type="component" value="Chromosome"/>
</dbReference>
<dbReference type="RefSeq" id="WP_097798576.1">
    <property type="nucleotide sequence ID" value="NZ_CP025570.1"/>
</dbReference>
<comment type="function">
    <text evidence="2 7">Hydrolysis of 6-phosphogluconolactone to 6-phosphogluconate.</text>
</comment>
<proteinExistence type="inferred from homology"/>
<dbReference type="CDD" id="cd01400">
    <property type="entry name" value="6PGL"/>
    <property type="match status" value="1"/>
</dbReference>
<dbReference type="Gene3D" id="3.40.50.1360">
    <property type="match status" value="1"/>
</dbReference>
<dbReference type="InterPro" id="IPR039104">
    <property type="entry name" value="6PGL"/>
</dbReference>
<evidence type="ECO:0000256" key="4">
    <source>
        <dbReference type="ARBA" id="ARBA00010662"/>
    </source>
</evidence>
<evidence type="ECO:0000313" key="9">
    <source>
        <dbReference type="Proteomes" id="UP000285875"/>
    </source>
</evidence>
<dbReference type="PANTHER" id="PTHR11054:SF0">
    <property type="entry name" value="6-PHOSPHOGLUCONOLACTONASE"/>
    <property type="match status" value="1"/>
</dbReference>
<evidence type="ECO:0000256" key="7">
    <source>
        <dbReference type="RuleBase" id="RU365095"/>
    </source>
</evidence>
<name>A0A3Q9UQ93_9ACTN</name>
<evidence type="ECO:0000256" key="2">
    <source>
        <dbReference type="ARBA" id="ARBA00002681"/>
    </source>
</evidence>
<protein>
    <recommendedName>
        <fullName evidence="6 7">6-phosphogluconolactonase</fullName>
        <shortName evidence="7">6PGL</shortName>
        <ecNumber evidence="5 7">3.1.1.31</ecNumber>
    </recommendedName>
</protein>
<reference evidence="9" key="1">
    <citation type="submission" date="2017-12" db="EMBL/GenBank/DDBJ databases">
        <title>Whole genome sequencing of Acidipropionibacterium jensenii strains JS279 and JS280.</title>
        <authorList>
            <person name="Deptula P."/>
            <person name="Laine P."/>
            <person name="Smolander O.-P."/>
            <person name="Paulin L."/>
            <person name="Auvinen P."/>
            <person name="Varmanen P."/>
        </authorList>
    </citation>
    <scope>NUCLEOTIDE SEQUENCE [LARGE SCALE GENOMIC DNA]</scope>
    <source>
        <strain evidence="9">JS280</strain>
    </source>
</reference>
<dbReference type="NCBIfam" id="TIGR01198">
    <property type="entry name" value="pgl"/>
    <property type="match status" value="1"/>
</dbReference>
<dbReference type="SUPFAM" id="SSF100950">
    <property type="entry name" value="NagB/RpiA/CoA transferase-like"/>
    <property type="match status" value="1"/>
</dbReference>
<gene>
    <name evidence="7 8" type="primary">pgl</name>
    <name evidence="8" type="ORF">C0Z10_04405</name>
</gene>
<evidence type="ECO:0000256" key="5">
    <source>
        <dbReference type="ARBA" id="ARBA00013198"/>
    </source>
</evidence>
<evidence type="ECO:0000256" key="3">
    <source>
        <dbReference type="ARBA" id="ARBA00004961"/>
    </source>
</evidence>
<comment type="similarity">
    <text evidence="4 7">Belongs to the glucosamine/galactosamine-6-phosphate isomerase family. 6-phosphogluconolactonase subfamily.</text>
</comment>
<dbReference type="GO" id="GO:0006098">
    <property type="term" value="P:pentose-phosphate shunt"/>
    <property type="evidence" value="ECO:0007669"/>
    <property type="project" value="UniProtKB-UniPathway"/>
</dbReference>
<evidence type="ECO:0000256" key="1">
    <source>
        <dbReference type="ARBA" id="ARBA00000832"/>
    </source>
</evidence>
<comment type="catalytic activity">
    <reaction evidence="1 7">
        <text>6-phospho-D-glucono-1,5-lactone + H2O = 6-phospho-D-gluconate + H(+)</text>
        <dbReference type="Rhea" id="RHEA:12556"/>
        <dbReference type="ChEBI" id="CHEBI:15377"/>
        <dbReference type="ChEBI" id="CHEBI:15378"/>
        <dbReference type="ChEBI" id="CHEBI:57955"/>
        <dbReference type="ChEBI" id="CHEBI:58759"/>
        <dbReference type="EC" id="3.1.1.31"/>
    </reaction>
</comment>
<accession>A0A3Q9UQ93</accession>
<dbReference type="GO" id="GO:0005975">
    <property type="term" value="P:carbohydrate metabolic process"/>
    <property type="evidence" value="ECO:0007669"/>
    <property type="project" value="UniProtKB-UniRule"/>
</dbReference>
<keyword evidence="7" id="KW-0378">Hydrolase</keyword>
<dbReference type="UniPathway" id="UPA00115">
    <property type="reaction ID" value="UER00409"/>
</dbReference>
<dbReference type="Pfam" id="PF01182">
    <property type="entry name" value="Glucosamine_iso"/>
    <property type="match status" value="1"/>
</dbReference>
<comment type="pathway">
    <text evidence="3 7">Carbohydrate degradation; pentose phosphate pathway; D-ribulose 5-phosphate from D-glucose 6-phosphate (oxidative stage): step 2/3.</text>
</comment>
<dbReference type="EC" id="3.1.1.31" evidence="5 7"/>
<organism evidence="8 9">
    <name type="scientific">Acidipropionibacterium jensenii</name>
    <dbReference type="NCBI Taxonomy" id="1749"/>
    <lineage>
        <taxon>Bacteria</taxon>
        <taxon>Bacillati</taxon>
        <taxon>Actinomycetota</taxon>
        <taxon>Actinomycetes</taxon>
        <taxon>Propionibacteriales</taxon>
        <taxon>Propionibacteriaceae</taxon>
        <taxon>Acidipropionibacterium</taxon>
    </lineage>
</organism>
<dbReference type="AlphaFoldDB" id="A0A3Q9UQ93"/>
<dbReference type="PANTHER" id="PTHR11054">
    <property type="entry name" value="6-PHOSPHOGLUCONOLACTONASE"/>
    <property type="match status" value="1"/>
</dbReference>
<dbReference type="InterPro" id="IPR006148">
    <property type="entry name" value="Glc/Gal-6P_isomerase"/>
</dbReference>
<evidence type="ECO:0000313" key="8">
    <source>
        <dbReference type="EMBL" id="AZZ39113.1"/>
    </source>
</evidence>
<dbReference type="GO" id="GO:0017057">
    <property type="term" value="F:6-phosphogluconolactonase activity"/>
    <property type="evidence" value="ECO:0007669"/>
    <property type="project" value="UniProtKB-UniRule"/>
</dbReference>
<dbReference type="EMBL" id="CP025570">
    <property type="protein sequence ID" value="AZZ39113.1"/>
    <property type="molecule type" value="Genomic_DNA"/>
</dbReference>